<dbReference type="FunCoup" id="B4D9Q9">
    <property type="interactions" value="211"/>
</dbReference>
<dbReference type="AlphaFoldDB" id="B4D9Q9"/>
<feature type="domain" description="Nudix hydrolase" evidence="4">
    <location>
        <begin position="8"/>
        <end position="147"/>
    </location>
</feature>
<dbReference type="PROSITE" id="PS51462">
    <property type="entry name" value="NUDIX"/>
    <property type="match status" value="1"/>
</dbReference>
<dbReference type="Gene3D" id="3.90.79.10">
    <property type="entry name" value="Nucleoside Triphosphate Pyrophosphohydrolase"/>
    <property type="match status" value="1"/>
</dbReference>
<dbReference type="PANTHER" id="PTHR21340:SF0">
    <property type="entry name" value="BIS(5'-NUCLEOSYL)-TETRAPHOSPHATASE [ASYMMETRICAL]"/>
    <property type="match status" value="1"/>
</dbReference>
<dbReference type="PROSITE" id="PS00893">
    <property type="entry name" value="NUDIX_BOX"/>
    <property type="match status" value="1"/>
</dbReference>
<dbReference type="SUPFAM" id="SSF55811">
    <property type="entry name" value="Nudix"/>
    <property type="match status" value="1"/>
</dbReference>
<dbReference type="Proteomes" id="UP000005824">
    <property type="component" value="Unassembled WGS sequence"/>
</dbReference>
<dbReference type="CDD" id="cd03671">
    <property type="entry name" value="NUDIX_Ap4A_hydrolase_plant_like"/>
    <property type="match status" value="1"/>
</dbReference>
<dbReference type="Pfam" id="PF00293">
    <property type="entry name" value="NUDIX"/>
    <property type="match status" value="1"/>
</dbReference>
<dbReference type="EMBL" id="ABVL01000027">
    <property type="protein sequence ID" value="EDY16840.1"/>
    <property type="molecule type" value="Genomic_DNA"/>
</dbReference>
<organism evidence="5 6">
    <name type="scientific">Chthoniobacter flavus Ellin428</name>
    <dbReference type="NCBI Taxonomy" id="497964"/>
    <lineage>
        <taxon>Bacteria</taxon>
        <taxon>Pseudomonadati</taxon>
        <taxon>Verrucomicrobiota</taxon>
        <taxon>Spartobacteria</taxon>
        <taxon>Chthoniobacterales</taxon>
        <taxon>Chthoniobacteraceae</taxon>
        <taxon>Chthoniobacter</taxon>
    </lineage>
</organism>
<dbReference type="InterPro" id="IPR015797">
    <property type="entry name" value="NUDIX_hydrolase-like_dom_sf"/>
</dbReference>
<dbReference type="RefSeq" id="WP_006982970.1">
    <property type="nucleotide sequence ID" value="NZ_ABVL01000027.1"/>
</dbReference>
<reference evidence="5 6" key="1">
    <citation type="journal article" date="2011" name="J. Bacteriol.">
        <title>Genome sequence of Chthoniobacter flavus Ellin428, an aerobic heterotrophic soil bacterium.</title>
        <authorList>
            <person name="Kant R."/>
            <person name="van Passel M.W."/>
            <person name="Palva A."/>
            <person name="Lucas S."/>
            <person name="Lapidus A."/>
            <person name="Glavina Del Rio T."/>
            <person name="Dalin E."/>
            <person name="Tice H."/>
            <person name="Bruce D."/>
            <person name="Goodwin L."/>
            <person name="Pitluck S."/>
            <person name="Larimer F.W."/>
            <person name="Land M.L."/>
            <person name="Hauser L."/>
            <person name="Sangwan P."/>
            <person name="de Vos W.M."/>
            <person name="Janssen P.H."/>
            <person name="Smidt H."/>
        </authorList>
    </citation>
    <scope>NUCLEOTIDE SEQUENCE [LARGE SCALE GENOMIC DNA]</scope>
    <source>
        <strain evidence="5 6">Ellin428</strain>
    </source>
</reference>
<accession>B4D9Q9</accession>
<keyword evidence="2 3" id="KW-0378">Hydrolase</keyword>
<evidence type="ECO:0000313" key="5">
    <source>
        <dbReference type="EMBL" id="EDY16840.1"/>
    </source>
</evidence>
<dbReference type="PANTHER" id="PTHR21340">
    <property type="entry name" value="DIADENOSINE 5,5-P1,P4-TETRAPHOSPHATE PYROPHOSPHOHYDROLASE MUTT"/>
    <property type="match status" value="1"/>
</dbReference>
<evidence type="ECO:0000256" key="1">
    <source>
        <dbReference type="ARBA" id="ARBA00001936"/>
    </source>
</evidence>
<dbReference type="InterPro" id="IPR051325">
    <property type="entry name" value="Nudix_hydrolase_domain"/>
</dbReference>
<dbReference type="eggNOG" id="COG1051">
    <property type="taxonomic scope" value="Bacteria"/>
</dbReference>
<dbReference type="InterPro" id="IPR022927">
    <property type="entry name" value="RppH"/>
</dbReference>
<dbReference type="InterPro" id="IPR020476">
    <property type="entry name" value="Nudix_hydrolase"/>
</dbReference>
<name>B4D9Q9_9BACT</name>
<gene>
    <name evidence="5" type="ORF">CfE428DRAFT_5649</name>
</gene>
<dbReference type="InParanoid" id="B4D9Q9"/>
<dbReference type="GO" id="GO:0006754">
    <property type="term" value="P:ATP biosynthetic process"/>
    <property type="evidence" value="ECO:0007669"/>
    <property type="project" value="TreeGrafter"/>
</dbReference>
<comment type="similarity">
    <text evidence="3">Belongs to the Nudix hydrolase family.</text>
</comment>
<evidence type="ECO:0000256" key="3">
    <source>
        <dbReference type="RuleBase" id="RU003476"/>
    </source>
</evidence>
<comment type="cofactor">
    <cofactor evidence="1">
        <name>Mn(2+)</name>
        <dbReference type="ChEBI" id="CHEBI:29035"/>
    </cofactor>
</comment>
<keyword evidence="6" id="KW-1185">Reference proteome</keyword>
<dbReference type="GO" id="GO:0004081">
    <property type="term" value="F:bis(5'-nucleosyl)-tetraphosphatase (asymmetrical) activity"/>
    <property type="evidence" value="ECO:0007669"/>
    <property type="project" value="TreeGrafter"/>
</dbReference>
<dbReference type="InterPro" id="IPR000086">
    <property type="entry name" value="NUDIX_hydrolase_dom"/>
</dbReference>
<proteinExistence type="inferred from homology"/>
<dbReference type="PRINTS" id="PR00502">
    <property type="entry name" value="NUDIXFAMILY"/>
</dbReference>
<evidence type="ECO:0000256" key="2">
    <source>
        <dbReference type="ARBA" id="ARBA00022801"/>
    </source>
</evidence>
<dbReference type="STRING" id="497964.CfE428DRAFT_5649"/>
<dbReference type="InterPro" id="IPR020084">
    <property type="entry name" value="NUDIX_hydrolase_CS"/>
</dbReference>
<evidence type="ECO:0000259" key="4">
    <source>
        <dbReference type="PROSITE" id="PS51462"/>
    </source>
</evidence>
<dbReference type="GO" id="GO:0006167">
    <property type="term" value="P:AMP biosynthetic process"/>
    <property type="evidence" value="ECO:0007669"/>
    <property type="project" value="TreeGrafter"/>
</dbReference>
<comment type="caution">
    <text evidence="5">The sequence shown here is derived from an EMBL/GenBank/DDBJ whole genome shotgun (WGS) entry which is preliminary data.</text>
</comment>
<sequence length="154" mass="17922">MSSEDPIRYKANVAAILRNARGRILVCERLGVDGAWQFPQGGIDDGETPEQALVREVWEEIGVSARDFKIIEKRGPYRYLYGNGRIKRGWHGKEQSYFLCDYTGLDAEIHVDTEHPEFQAFRWIAPVDFRLSWLPEMKRAVYRAVLADFFRIKI</sequence>
<evidence type="ECO:0000313" key="6">
    <source>
        <dbReference type="Proteomes" id="UP000005824"/>
    </source>
</evidence>
<protein>
    <submittedName>
        <fullName evidence="5">NUDIX hydrolase</fullName>
    </submittedName>
</protein>